<dbReference type="EMBL" id="CAUYUJ010016747">
    <property type="protein sequence ID" value="CAK0868442.1"/>
    <property type="molecule type" value="Genomic_DNA"/>
</dbReference>
<proteinExistence type="predicted"/>
<protein>
    <submittedName>
        <fullName evidence="2">Uncharacterized protein</fullName>
    </submittedName>
</protein>
<name>A0ABN9V6K8_9DINO</name>
<sequence>MKPWRRRAGCSRGPTGLRRKNVDLDLRALVEAGGHGAGKVIQRATLQALEVGGPREVSTEGEPAPQGGGSGVRINGAKGAVGLLALKRVFGREPQKRPARACAVASGESPAAQGQRVRRLSVQALARAPCGRGDAMPADRWHIHRALAGLMSDSFWGCGAPFVDLATLAADDLRIPFKGATIVRQEPFALPEFRAARCGGRPGPRVIIDWWRRNFLENSLREVFCECAVSQRGRSWLRADELLEHGVSHEVPSLVGGAVRRMASPDGRGQACAPGVVGADDRPRTPRLGAGPEGDPLAGPAALTSAGGWDSADAAAPLRHAEHGVPRELLALVKGSIKRRHLAAAPPALGLLLSADGPGSGAPASPAPELSSMAAGAVPSTRRLGAERPALEGCGRAAVSATATFSSHDSGKRVQSSEAFESTSPVVLMCRTVPVSVSQPERVRLVLDALSRSCVCQPVGAFAILFAIVSFSLRVLFQDAEGATECVAHSSTEMAATNPVEELYRRPQP</sequence>
<reference evidence="2" key="1">
    <citation type="submission" date="2023-10" db="EMBL/GenBank/DDBJ databases">
        <authorList>
            <person name="Chen Y."/>
            <person name="Shah S."/>
            <person name="Dougan E. K."/>
            <person name="Thang M."/>
            <person name="Chan C."/>
        </authorList>
    </citation>
    <scope>NUCLEOTIDE SEQUENCE [LARGE SCALE GENOMIC DNA]</scope>
</reference>
<dbReference type="Proteomes" id="UP001189429">
    <property type="component" value="Unassembled WGS sequence"/>
</dbReference>
<feature type="region of interest" description="Disordered" evidence="1">
    <location>
        <begin position="265"/>
        <end position="309"/>
    </location>
</feature>
<gene>
    <name evidence="2" type="ORF">PCOR1329_LOCUS55102</name>
</gene>
<evidence type="ECO:0000313" key="2">
    <source>
        <dbReference type="EMBL" id="CAK0868442.1"/>
    </source>
</evidence>
<organism evidence="2 3">
    <name type="scientific">Prorocentrum cordatum</name>
    <dbReference type="NCBI Taxonomy" id="2364126"/>
    <lineage>
        <taxon>Eukaryota</taxon>
        <taxon>Sar</taxon>
        <taxon>Alveolata</taxon>
        <taxon>Dinophyceae</taxon>
        <taxon>Prorocentrales</taxon>
        <taxon>Prorocentraceae</taxon>
        <taxon>Prorocentrum</taxon>
    </lineage>
</organism>
<feature type="region of interest" description="Disordered" evidence="1">
    <location>
        <begin position="53"/>
        <end position="72"/>
    </location>
</feature>
<comment type="caution">
    <text evidence="2">The sequence shown here is derived from an EMBL/GenBank/DDBJ whole genome shotgun (WGS) entry which is preliminary data.</text>
</comment>
<accession>A0ABN9V6K8</accession>
<keyword evidence="3" id="KW-1185">Reference proteome</keyword>
<evidence type="ECO:0000256" key="1">
    <source>
        <dbReference type="SAM" id="MobiDB-lite"/>
    </source>
</evidence>
<evidence type="ECO:0000313" key="3">
    <source>
        <dbReference type="Proteomes" id="UP001189429"/>
    </source>
</evidence>